<organism evidence="1">
    <name type="scientific">Acinetobacter sp. A1-4-2</name>
    <dbReference type="NCBI Taxonomy" id="3156489"/>
    <lineage>
        <taxon>Bacteria</taxon>
        <taxon>Pseudomonadati</taxon>
        <taxon>Pseudomonadota</taxon>
        <taxon>Gammaproteobacteria</taxon>
        <taxon>Moraxellales</taxon>
        <taxon>Moraxellaceae</taxon>
        <taxon>Acinetobacter</taxon>
    </lineage>
</organism>
<name>A0AAU7T1I0_9GAMM</name>
<reference evidence="1" key="1">
    <citation type="submission" date="2024-06" db="EMBL/GenBank/DDBJ databases">
        <authorList>
            <person name="Song Z."/>
        </authorList>
    </citation>
    <scope>NUCLEOTIDE SEQUENCE</scope>
    <source>
        <strain evidence="1">A1-4-2</strain>
        <plasmid evidence="1">unnamed2</plasmid>
    </source>
</reference>
<sequence>MAFENKQDPFVRGLEKKTLILNLLREDTFSTVGNASLYLGISRDNSYRTFKRLEKEGLVILDERPWRLAQRGKCAIWGLTKKGLRAIVSFESCRYYNPKRVSNASIEHSLETQRAKIFALRAGWAWVSSRDVYQKAHKEPSRWLQVPDAIATTPKGKVMAIEIERSEKSIARYETIANNYCQMLYEQTIQGIIYICDVEKKKSVERKILSPEKVFIQGRLNNFNETFKSKFIFLNIEEWETYAKDP</sequence>
<dbReference type="RefSeq" id="WP_349929916.1">
    <property type="nucleotide sequence ID" value="NZ_CP157983.1"/>
</dbReference>
<gene>
    <name evidence="1" type="ORF">ABJ384_15620</name>
</gene>
<dbReference type="InterPro" id="IPR036390">
    <property type="entry name" value="WH_DNA-bd_sf"/>
</dbReference>
<dbReference type="Pfam" id="PF13814">
    <property type="entry name" value="Replic_Relax"/>
    <property type="match status" value="1"/>
</dbReference>
<dbReference type="AlphaFoldDB" id="A0AAU7T1I0"/>
<dbReference type="EMBL" id="CP157983">
    <property type="protein sequence ID" value="XBU17308.1"/>
    <property type="molecule type" value="Genomic_DNA"/>
</dbReference>
<dbReference type="InterPro" id="IPR025855">
    <property type="entry name" value="Replic_Relax"/>
</dbReference>
<evidence type="ECO:0000313" key="1">
    <source>
        <dbReference type="EMBL" id="XBU17308.1"/>
    </source>
</evidence>
<keyword evidence="1" id="KW-0614">Plasmid</keyword>
<dbReference type="SUPFAM" id="SSF46785">
    <property type="entry name" value="Winged helix' DNA-binding domain"/>
    <property type="match status" value="1"/>
</dbReference>
<protein>
    <recommendedName>
        <fullName evidence="2">Replication-relaxation</fullName>
    </recommendedName>
</protein>
<accession>A0AAU7T1I0</accession>
<evidence type="ECO:0008006" key="2">
    <source>
        <dbReference type="Google" id="ProtNLM"/>
    </source>
</evidence>
<proteinExistence type="predicted"/>
<geneLocation type="plasmid" evidence="1">
    <name>unnamed2</name>
</geneLocation>